<dbReference type="EMBL" id="CAUYUJ010000252">
    <property type="protein sequence ID" value="CAK0789527.1"/>
    <property type="molecule type" value="Genomic_DNA"/>
</dbReference>
<comment type="caution">
    <text evidence="2">The sequence shown here is derived from an EMBL/GenBank/DDBJ whole genome shotgun (WGS) entry which is preliminary data.</text>
</comment>
<evidence type="ECO:0000313" key="3">
    <source>
        <dbReference type="Proteomes" id="UP001189429"/>
    </source>
</evidence>
<dbReference type="Proteomes" id="UP001189429">
    <property type="component" value="Unassembled WGS sequence"/>
</dbReference>
<sequence>SRRCRRSSCRAWLATASGCTSASCGCREGCRRRGRRAPPPRRRASWWHTTGTWRCSCRGWRTPSDRLGVTGPPPAPPPAMSARLGGGLGG</sequence>
<keyword evidence="3" id="KW-1185">Reference proteome</keyword>
<gene>
    <name evidence="2" type="ORF">PCOR1329_LOCUS1071</name>
</gene>
<name>A0ABN9PH84_9DINO</name>
<proteinExistence type="predicted"/>
<protein>
    <submittedName>
        <fullName evidence="2">Uncharacterized protein</fullName>
    </submittedName>
</protein>
<feature type="non-terminal residue" evidence="2">
    <location>
        <position position="90"/>
    </location>
</feature>
<reference evidence="2" key="1">
    <citation type="submission" date="2023-10" db="EMBL/GenBank/DDBJ databases">
        <authorList>
            <person name="Chen Y."/>
            <person name="Shah S."/>
            <person name="Dougan E. K."/>
            <person name="Thang M."/>
            <person name="Chan C."/>
        </authorList>
    </citation>
    <scope>NUCLEOTIDE SEQUENCE [LARGE SCALE GENOMIC DNA]</scope>
</reference>
<accession>A0ABN9PH84</accession>
<evidence type="ECO:0000313" key="2">
    <source>
        <dbReference type="EMBL" id="CAK0789527.1"/>
    </source>
</evidence>
<organism evidence="2 3">
    <name type="scientific">Prorocentrum cordatum</name>
    <dbReference type="NCBI Taxonomy" id="2364126"/>
    <lineage>
        <taxon>Eukaryota</taxon>
        <taxon>Sar</taxon>
        <taxon>Alveolata</taxon>
        <taxon>Dinophyceae</taxon>
        <taxon>Prorocentrales</taxon>
        <taxon>Prorocentraceae</taxon>
        <taxon>Prorocentrum</taxon>
    </lineage>
</organism>
<evidence type="ECO:0000256" key="1">
    <source>
        <dbReference type="SAM" id="MobiDB-lite"/>
    </source>
</evidence>
<feature type="non-terminal residue" evidence="2">
    <location>
        <position position="1"/>
    </location>
</feature>
<feature type="region of interest" description="Disordered" evidence="1">
    <location>
        <begin position="66"/>
        <end position="90"/>
    </location>
</feature>